<accession>A0A9X1SWF3</accession>
<dbReference type="InterPro" id="IPR043129">
    <property type="entry name" value="ATPase_NBD"/>
</dbReference>
<dbReference type="PANTHER" id="PTHR18964:SF173">
    <property type="entry name" value="GLUCOKINASE"/>
    <property type="match status" value="1"/>
</dbReference>
<dbReference type="Gene3D" id="1.10.10.10">
    <property type="entry name" value="Winged helix-like DNA-binding domain superfamily/Winged helix DNA-binding domain"/>
    <property type="match status" value="1"/>
</dbReference>
<evidence type="ECO:0000256" key="1">
    <source>
        <dbReference type="ARBA" id="ARBA00006479"/>
    </source>
</evidence>
<dbReference type="InterPro" id="IPR036390">
    <property type="entry name" value="WH_DNA-bd_sf"/>
</dbReference>
<organism evidence="2 3">
    <name type="scientific">Kineosporia babensis</name>
    <dbReference type="NCBI Taxonomy" id="499548"/>
    <lineage>
        <taxon>Bacteria</taxon>
        <taxon>Bacillati</taxon>
        <taxon>Actinomycetota</taxon>
        <taxon>Actinomycetes</taxon>
        <taxon>Kineosporiales</taxon>
        <taxon>Kineosporiaceae</taxon>
        <taxon>Kineosporia</taxon>
    </lineage>
</organism>
<dbReference type="SUPFAM" id="SSF53067">
    <property type="entry name" value="Actin-like ATPase domain"/>
    <property type="match status" value="1"/>
</dbReference>
<protein>
    <submittedName>
        <fullName evidence="2">ROK family protein</fullName>
    </submittedName>
</protein>
<dbReference type="Gene3D" id="3.30.420.40">
    <property type="match status" value="2"/>
</dbReference>
<evidence type="ECO:0000313" key="2">
    <source>
        <dbReference type="EMBL" id="MCD5313945.1"/>
    </source>
</evidence>
<reference evidence="2" key="1">
    <citation type="submission" date="2021-11" db="EMBL/GenBank/DDBJ databases">
        <title>Streptomyces corallinus and Kineosporia corallina sp. nov., two new coral-derived marine actinobacteria.</title>
        <authorList>
            <person name="Buangrab K."/>
            <person name="Sutthacheep M."/>
            <person name="Yeemin T."/>
            <person name="Harunari E."/>
            <person name="Igarashi Y."/>
            <person name="Sripreechasak P."/>
            <person name="Kanchanasin P."/>
            <person name="Tanasupawat S."/>
            <person name="Phongsopitanun W."/>
        </authorList>
    </citation>
    <scope>NUCLEOTIDE SEQUENCE</scope>
    <source>
        <strain evidence="2">JCM 31032</strain>
    </source>
</reference>
<name>A0A9X1SWF3_9ACTN</name>
<comment type="caution">
    <text evidence="2">The sequence shown here is derived from an EMBL/GenBank/DDBJ whole genome shotgun (WGS) entry which is preliminary data.</text>
</comment>
<dbReference type="AlphaFoldDB" id="A0A9X1SWF3"/>
<keyword evidence="3" id="KW-1185">Reference proteome</keyword>
<comment type="similarity">
    <text evidence="1">Belongs to the ROK (NagC/XylR) family.</text>
</comment>
<dbReference type="Proteomes" id="UP001138997">
    <property type="component" value="Unassembled WGS sequence"/>
</dbReference>
<dbReference type="Pfam" id="PF00480">
    <property type="entry name" value="ROK"/>
    <property type="match status" value="1"/>
</dbReference>
<dbReference type="EMBL" id="JAJOMB010000014">
    <property type="protein sequence ID" value="MCD5313945.1"/>
    <property type="molecule type" value="Genomic_DNA"/>
</dbReference>
<sequence>MTVSRTSRRGPGQRGPMSAQVLKLVVSGRATSRAELSRQLKAAPSTISVAVQALLEQGLITEEGTGASTGGRPRKILRPGGGDRYALVADLGGSHARIGTVGPGAELTDARTIALDITQGPQVSLERLVSELSTLTDRPGVPQAVGIALPGPVDVPGGFADSPSRMPGWDGFRVRDWLTERLELPVAVGNDANFMALGEHSVQDPARRQSVTVKAGSAIGAGIVIDGSLYQGATGAAGDITHVRVTSAGQTPCGCGNTGCLETVASGAALARLLRDRGVQAHNAADVVALVRAFHPEAGLLVRNAGRALGEVLAANVSFFNPDAVYLGGVMSTLEPFVAAVRSQLYESCHPLATQRLVIEQVSLGADAGLVGAAQAALSAAVTHALTTENP</sequence>
<dbReference type="InterPro" id="IPR000600">
    <property type="entry name" value="ROK"/>
</dbReference>
<dbReference type="PANTHER" id="PTHR18964">
    <property type="entry name" value="ROK (REPRESSOR, ORF, KINASE) FAMILY"/>
    <property type="match status" value="1"/>
</dbReference>
<dbReference type="RefSeq" id="WP_231446011.1">
    <property type="nucleotide sequence ID" value="NZ_JAJOMB010000014.1"/>
</dbReference>
<evidence type="ECO:0000313" key="3">
    <source>
        <dbReference type="Proteomes" id="UP001138997"/>
    </source>
</evidence>
<dbReference type="SUPFAM" id="SSF46785">
    <property type="entry name" value="Winged helix' DNA-binding domain"/>
    <property type="match status" value="1"/>
</dbReference>
<proteinExistence type="inferred from homology"/>
<dbReference type="InterPro" id="IPR036388">
    <property type="entry name" value="WH-like_DNA-bd_sf"/>
</dbReference>
<gene>
    <name evidence="2" type="ORF">LR394_23850</name>
</gene>